<accession>A0A2N1MVW3</accession>
<dbReference type="AlphaFoldDB" id="A0A2N1MVW3"/>
<dbReference type="VEuPathDB" id="FungiDB:RhiirA1_541486"/>
<reference evidence="2 3" key="2">
    <citation type="submission" date="2017-10" db="EMBL/GenBank/DDBJ databases">
        <title>Extensive intraspecific genome diversity in a model arbuscular mycorrhizal fungus.</title>
        <authorList>
            <person name="Chen E.C.H."/>
            <person name="Morin E."/>
            <person name="Baudet D."/>
            <person name="Noel J."/>
            <person name="Ndikumana S."/>
            <person name="Charron P."/>
            <person name="St-Onge C."/>
            <person name="Giorgi J."/>
            <person name="Grigoriev I.V."/>
            <person name="Roux C."/>
            <person name="Martin F.M."/>
            <person name="Corradi N."/>
        </authorList>
    </citation>
    <scope>NUCLEOTIDE SEQUENCE [LARGE SCALE GENOMIC DNA]</scope>
    <source>
        <strain evidence="2 3">C2</strain>
    </source>
</reference>
<protein>
    <recommendedName>
        <fullName evidence="4">Crinkler family protein</fullName>
    </recommendedName>
</protein>
<feature type="region of interest" description="Disordered" evidence="1">
    <location>
        <begin position="237"/>
        <end position="261"/>
    </location>
</feature>
<dbReference type="VEuPathDB" id="FungiDB:RhiirFUN_018634"/>
<name>A0A2N1MVW3_9GLOM</name>
<evidence type="ECO:0000313" key="3">
    <source>
        <dbReference type="Proteomes" id="UP000233469"/>
    </source>
</evidence>
<organism evidence="2 3">
    <name type="scientific">Rhizophagus irregularis</name>
    <dbReference type="NCBI Taxonomy" id="588596"/>
    <lineage>
        <taxon>Eukaryota</taxon>
        <taxon>Fungi</taxon>
        <taxon>Fungi incertae sedis</taxon>
        <taxon>Mucoromycota</taxon>
        <taxon>Glomeromycotina</taxon>
        <taxon>Glomeromycetes</taxon>
        <taxon>Glomerales</taxon>
        <taxon>Glomeraceae</taxon>
        <taxon>Rhizophagus</taxon>
    </lineage>
</organism>
<evidence type="ECO:0008006" key="4">
    <source>
        <dbReference type="Google" id="ProtNLM"/>
    </source>
</evidence>
<sequence length="423" mass="47685">MSLDNIVDAIPEEPNELSEEERDNLYIYLTRNDTNLDNVEKLLNLCKTNNAKLVSVSGNKRRKISDFEGDTGDNGSLAKAFMMLVTNYPPSSSGVDTMICPVSFMQICDSLSEKQVISGSVHEFRDYLGRDDVWYIVDARKPKEYRGKTILIFTPGEEILDLCNKWSLLDAGINEVNANIMSFVGETTQGNDISHRLVHIRTNVPEEEEAEEGKVDLTFSESSTSINLEPLTISNFSEPSTSFTSSTSRGPSNKPSVAQNDNEGVPYYSQIILEFASDYVVEGVINRLSEINKQALLDFVKTSVDVNEYSSLRGIIFERLAHRKLLTECRSLNGKDSDKSFDAFIHPTCFFQMTIAKKSGLEKYIKGTSGDIDFHFVVPKSIFSDYKKQHLHTAKGTVLRNKPSWLDRFKQYVIDVDLKLKDI</sequence>
<dbReference type="PANTHER" id="PTHR33129:SF1">
    <property type="entry name" value="ATP-BINDING PROTEIN"/>
    <property type="match status" value="1"/>
</dbReference>
<dbReference type="VEuPathDB" id="FungiDB:FUN_019739"/>
<gene>
    <name evidence="2" type="ORF">RhiirC2_868680</name>
</gene>
<dbReference type="PANTHER" id="PTHR33129">
    <property type="entry name" value="PROTEIN KINASE DOMAIN-CONTAINING PROTEIN-RELATED"/>
    <property type="match status" value="1"/>
</dbReference>
<comment type="caution">
    <text evidence="2">The sequence shown here is derived from an EMBL/GenBank/DDBJ whole genome shotgun (WGS) entry which is preliminary data.</text>
</comment>
<dbReference type="VEuPathDB" id="FungiDB:FUN_019738"/>
<feature type="compositionally biased region" description="Low complexity" evidence="1">
    <location>
        <begin position="237"/>
        <end position="253"/>
    </location>
</feature>
<dbReference type="EMBL" id="LLXL01001208">
    <property type="protein sequence ID" value="PKK65730.1"/>
    <property type="molecule type" value="Genomic_DNA"/>
</dbReference>
<evidence type="ECO:0000256" key="1">
    <source>
        <dbReference type="SAM" id="MobiDB-lite"/>
    </source>
</evidence>
<proteinExistence type="predicted"/>
<dbReference type="InterPro" id="IPR052980">
    <property type="entry name" value="Crinkler_effector"/>
</dbReference>
<reference evidence="2 3" key="1">
    <citation type="submission" date="2016-04" db="EMBL/GenBank/DDBJ databases">
        <title>Genome analyses suggest a sexual origin of heterokaryosis in a supposedly ancient asexual fungus.</title>
        <authorList>
            <person name="Ropars J."/>
            <person name="Sedzielewska K."/>
            <person name="Noel J."/>
            <person name="Charron P."/>
            <person name="Farinelli L."/>
            <person name="Marton T."/>
            <person name="Kruger M."/>
            <person name="Pelin A."/>
            <person name="Brachmann A."/>
            <person name="Corradi N."/>
        </authorList>
    </citation>
    <scope>NUCLEOTIDE SEQUENCE [LARGE SCALE GENOMIC DNA]</scope>
    <source>
        <strain evidence="2 3">C2</strain>
    </source>
</reference>
<dbReference type="Proteomes" id="UP000233469">
    <property type="component" value="Unassembled WGS sequence"/>
</dbReference>
<evidence type="ECO:0000313" key="2">
    <source>
        <dbReference type="EMBL" id="PKK65730.1"/>
    </source>
</evidence>